<dbReference type="Pfam" id="PF15537">
    <property type="entry name" value="Ntox43"/>
    <property type="match status" value="1"/>
</dbReference>
<keyword evidence="3" id="KW-1185">Reference proteome</keyword>
<accession>A0ABX9AWD3</accession>
<evidence type="ECO:0000313" key="2">
    <source>
        <dbReference type="EMBL" id="QZP25151.1"/>
    </source>
</evidence>
<evidence type="ECO:0000313" key="3">
    <source>
        <dbReference type="Proteomes" id="UP000825591"/>
    </source>
</evidence>
<evidence type="ECO:0000259" key="1">
    <source>
        <dbReference type="Pfam" id="PF15537"/>
    </source>
</evidence>
<name>A0ABX9AWD3_9PSED</name>
<reference evidence="2 3" key="1">
    <citation type="submission" date="2021-08" db="EMBL/GenBank/DDBJ databases">
        <title>Bactericidal Effect of Pseudomonas oryziphila sp. nov., a novel Pseudomonas Species Against Xanthomonas oryzae Reduces Disease Severity of Bacterial Leaf Streak of Rice.</title>
        <authorList>
            <person name="Yang R."/>
            <person name="Li S."/>
            <person name="Li Y."/>
            <person name="Yan Y."/>
            <person name="Fang Y."/>
            <person name="Zou L."/>
            <person name="Chen G."/>
        </authorList>
    </citation>
    <scope>NUCLEOTIDE SEQUENCE [LARGE SCALE GENOMIC DNA]</scope>
    <source>
        <strain evidence="2 3">DSM 17497</strain>
    </source>
</reference>
<organism evidence="2 3">
    <name type="scientific">Pseudomonas mosselii</name>
    <dbReference type="NCBI Taxonomy" id="78327"/>
    <lineage>
        <taxon>Bacteria</taxon>
        <taxon>Pseudomonadati</taxon>
        <taxon>Pseudomonadota</taxon>
        <taxon>Gammaproteobacteria</taxon>
        <taxon>Pseudomonadales</taxon>
        <taxon>Pseudomonadaceae</taxon>
        <taxon>Pseudomonas</taxon>
    </lineage>
</organism>
<proteinExistence type="predicted"/>
<protein>
    <recommendedName>
        <fullName evidence="1">Bacterial toxin 43 domain-containing protein</fullName>
    </recommendedName>
</protein>
<sequence length="73" mass="8242">MSNSKPIDFIYDPVSQRFIMGRNQFGHDGILNAGKIPSSDAIVGGGIWKENGVIRTYEWSGHYGMNWTPKLRE</sequence>
<dbReference type="Proteomes" id="UP000825591">
    <property type="component" value="Chromosome"/>
</dbReference>
<feature type="domain" description="Bacterial toxin 43" evidence="1">
    <location>
        <begin position="4"/>
        <end position="69"/>
    </location>
</feature>
<dbReference type="InterPro" id="IPR029106">
    <property type="entry name" value="Ntox43"/>
</dbReference>
<gene>
    <name evidence="2" type="ORF">K5H97_20295</name>
</gene>
<dbReference type="EMBL" id="CP081966">
    <property type="protein sequence ID" value="QZP25151.1"/>
    <property type="molecule type" value="Genomic_DNA"/>
</dbReference>